<dbReference type="EMBL" id="BNGU01000003">
    <property type="protein sequence ID" value="GHM59113.1"/>
    <property type="molecule type" value="Genomic_DNA"/>
</dbReference>
<feature type="binding site" evidence="6">
    <location>
        <position position="75"/>
    </location>
    <ligand>
        <name>S-adenosyl-L-methionine</name>
        <dbReference type="ChEBI" id="CHEBI:59789"/>
    </ligand>
</feature>
<keyword evidence="2 6" id="KW-0698">rRNA processing</keyword>
<dbReference type="NCBIfam" id="TIGR00006">
    <property type="entry name" value="16S rRNA (cytosine(1402)-N(4))-methyltransferase RsmH"/>
    <property type="match status" value="1"/>
</dbReference>
<dbReference type="SUPFAM" id="SSF81799">
    <property type="entry name" value="Putative methyltransferase TM0872, insert domain"/>
    <property type="match status" value="1"/>
</dbReference>
<keyword evidence="6" id="KW-0963">Cytoplasm</keyword>
<evidence type="ECO:0000256" key="5">
    <source>
        <dbReference type="ARBA" id="ARBA00022691"/>
    </source>
</evidence>
<dbReference type="EC" id="2.1.1.199" evidence="6"/>
<keyword evidence="3 6" id="KW-0489">Methyltransferase</keyword>
<accession>A0A8J3HP51</accession>
<comment type="subcellular location">
    <subcellularLocation>
        <location evidence="6">Cytoplasm</location>
    </subcellularLocation>
</comment>
<dbReference type="Proteomes" id="UP000637906">
    <property type="component" value="Unassembled WGS sequence"/>
</dbReference>
<organism evidence="7 8">
    <name type="scientific">Candidatus Mesenet longicola</name>
    <dbReference type="NCBI Taxonomy" id="1892558"/>
    <lineage>
        <taxon>Bacteria</taxon>
        <taxon>Pseudomonadati</taxon>
        <taxon>Pseudomonadota</taxon>
        <taxon>Alphaproteobacteria</taxon>
        <taxon>Rickettsiales</taxon>
        <taxon>Anaplasmataceae</taxon>
        <taxon>Candidatus Mesenet</taxon>
    </lineage>
</organism>
<dbReference type="Gene3D" id="1.10.150.170">
    <property type="entry name" value="Putative methyltransferase TM0872, insert domain"/>
    <property type="match status" value="1"/>
</dbReference>
<reference evidence="7 8" key="1">
    <citation type="journal article" date="2021" name="Microb. Ecol.">
        <title>Candidatus Mesenet longicola: Novel Endosymbionts of Brontispa longissima that Induce Cytoplasmic Incompatibility.</title>
        <authorList>
            <person name="Takano S."/>
            <person name="Gotoh Y."/>
            <person name="Hayashi T."/>
        </authorList>
    </citation>
    <scope>NUCLEOTIDE SEQUENCE [LARGE SCALE GENOMIC DNA]</scope>
    <source>
        <strain evidence="7">L5</strain>
    </source>
</reference>
<evidence type="ECO:0000313" key="8">
    <source>
        <dbReference type="Proteomes" id="UP000637906"/>
    </source>
</evidence>
<feature type="binding site" evidence="6">
    <location>
        <position position="48"/>
    </location>
    <ligand>
        <name>S-adenosyl-L-methionine</name>
        <dbReference type="ChEBI" id="CHEBI:59789"/>
    </ligand>
</feature>
<keyword evidence="4 6" id="KW-0808">Transferase</keyword>
<dbReference type="PIRSF" id="PIRSF004486">
    <property type="entry name" value="MraW"/>
    <property type="match status" value="1"/>
</dbReference>
<evidence type="ECO:0000256" key="3">
    <source>
        <dbReference type="ARBA" id="ARBA00022603"/>
    </source>
</evidence>
<feature type="binding site" evidence="6">
    <location>
        <begin position="30"/>
        <end position="32"/>
    </location>
    <ligand>
        <name>S-adenosyl-L-methionine</name>
        <dbReference type="ChEBI" id="CHEBI:59789"/>
    </ligand>
</feature>
<dbReference type="SUPFAM" id="SSF53335">
    <property type="entry name" value="S-adenosyl-L-methionine-dependent methyltransferases"/>
    <property type="match status" value="1"/>
</dbReference>
<comment type="catalytic activity">
    <reaction evidence="6">
        <text>cytidine(1402) in 16S rRNA + S-adenosyl-L-methionine = N(4)-methylcytidine(1402) in 16S rRNA + S-adenosyl-L-homocysteine + H(+)</text>
        <dbReference type="Rhea" id="RHEA:42928"/>
        <dbReference type="Rhea" id="RHEA-COMP:10286"/>
        <dbReference type="Rhea" id="RHEA-COMP:10287"/>
        <dbReference type="ChEBI" id="CHEBI:15378"/>
        <dbReference type="ChEBI" id="CHEBI:57856"/>
        <dbReference type="ChEBI" id="CHEBI:59789"/>
        <dbReference type="ChEBI" id="CHEBI:74506"/>
        <dbReference type="ChEBI" id="CHEBI:82748"/>
        <dbReference type="EC" id="2.1.1.199"/>
    </reaction>
</comment>
<dbReference type="HAMAP" id="MF_01007">
    <property type="entry name" value="16SrRNA_methyltr_H"/>
    <property type="match status" value="1"/>
</dbReference>
<dbReference type="AlphaFoldDB" id="A0A8J3HP51"/>
<protein>
    <recommendedName>
        <fullName evidence="6">Ribosomal RNA small subunit methyltransferase H</fullName>
        <ecNumber evidence="6">2.1.1.199</ecNumber>
    </recommendedName>
    <alternativeName>
        <fullName evidence="6">16S rRNA m(4)C1402 methyltransferase</fullName>
    </alternativeName>
    <alternativeName>
        <fullName evidence="6">rRNA (cytosine-N(4)-)-methyltransferase RsmH</fullName>
    </alternativeName>
</protein>
<comment type="similarity">
    <text evidence="1 6">Belongs to the methyltransferase superfamily. RsmH family.</text>
</comment>
<evidence type="ECO:0000256" key="2">
    <source>
        <dbReference type="ARBA" id="ARBA00022552"/>
    </source>
</evidence>
<dbReference type="InterPro" id="IPR029063">
    <property type="entry name" value="SAM-dependent_MTases_sf"/>
</dbReference>
<evidence type="ECO:0000256" key="1">
    <source>
        <dbReference type="ARBA" id="ARBA00010396"/>
    </source>
</evidence>
<dbReference type="InterPro" id="IPR023397">
    <property type="entry name" value="SAM-dep_MeTrfase_MraW_recog"/>
</dbReference>
<dbReference type="Pfam" id="PF01795">
    <property type="entry name" value="Methyltransf_5"/>
    <property type="match status" value="1"/>
</dbReference>
<dbReference type="InterPro" id="IPR002903">
    <property type="entry name" value="RsmH"/>
</dbReference>
<dbReference type="GO" id="GO:0005737">
    <property type="term" value="C:cytoplasm"/>
    <property type="evidence" value="ECO:0007669"/>
    <property type="project" value="UniProtKB-SubCell"/>
</dbReference>
<dbReference type="GO" id="GO:0071424">
    <property type="term" value="F:rRNA (cytosine-N4-)-methyltransferase activity"/>
    <property type="evidence" value="ECO:0007669"/>
    <property type="project" value="UniProtKB-UniRule"/>
</dbReference>
<dbReference type="PANTHER" id="PTHR11265">
    <property type="entry name" value="S-ADENOSYL-METHYLTRANSFERASE MRAW"/>
    <property type="match status" value="1"/>
</dbReference>
<feature type="binding site" evidence="6">
    <location>
        <position position="96"/>
    </location>
    <ligand>
        <name>S-adenosyl-L-methionine</name>
        <dbReference type="ChEBI" id="CHEBI:59789"/>
    </ligand>
</feature>
<proteinExistence type="inferred from homology"/>
<evidence type="ECO:0000256" key="4">
    <source>
        <dbReference type="ARBA" id="ARBA00022679"/>
    </source>
</evidence>
<comment type="caution">
    <text evidence="7">The sequence shown here is derived from an EMBL/GenBank/DDBJ whole genome shotgun (WGS) entry which is preliminary data.</text>
</comment>
<comment type="function">
    <text evidence="6">Specifically methylates the N4 position of cytidine in position 1402 (C1402) of 16S rRNA.</text>
</comment>
<gene>
    <name evidence="6 7" type="primary">rsmH</name>
    <name evidence="7" type="ORF">sL5_01060</name>
</gene>
<name>A0A8J3HP51_9RICK</name>
<evidence type="ECO:0000313" key="7">
    <source>
        <dbReference type="EMBL" id="GHM59113.1"/>
    </source>
</evidence>
<evidence type="ECO:0000256" key="6">
    <source>
        <dbReference type="HAMAP-Rule" id="MF_01007"/>
    </source>
</evidence>
<sequence length="295" mass="33233">MHKPVLLQEVMSILAPKDNEIYVDATFGAGGYSRKILQLADSKVYAIDRDKSVHTFFDELNSAYPQKLELFTGKFSKMKELLAQSNINYVDGVIFDIGVSSMQLADGERGFSFMHDGPLDMRMNQSSDYINAETFVNTLGEKEIADTIYKYSGERCSRRIAKAIVNARQKKTIKSTLELANIIRSVIPRGKIDAATRTFQAIRIWVNDELGELEKGLKAASEILNTGGRLIVVSFHSLEDRIVKNYFNQLCGKNSPIPTPSEFTFINKKVIRPSREETQTNPRARSAKLRAIIKL</sequence>
<dbReference type="GO" id="GO:0070475">
    <property type="term" value="P:rRNA base methylation"/>
    <property type="evidence" value="ECO:0007669"/>
    <property type="project" value="UniProtKB-UniRule"/>
</dbReference>
<keyword evidence="5 6" id="KW-0949">S-adenosyl-L-methionine</keyword>
<dbReference type="Gene3D" id="3.40.50.150">
    <property type="entry name" value="Vaccinia Virus protein VP39"/>
    <property type="match status" value="1"/>
</dbReference>
<keyword evidence="8" id="KW-1185">Reference proteome</keyword>
<feature type="binding site" evidence="6">
    <location>
        <position position="103"/>
    </location>
    <ligand>
        <name>S-adenosyl-L-methionine</name>
        <dbReference type="ChEBI" id="CHEBI:59789"/>
    </ligand>
</feature>
<dbReference type="PANTHER" id="PTHR11265:SF0">
    <property type="entry name" value="12S RRNA N4-METHYLCYTIDINE METHYLTRANSFERASE"/>
    <property type="match status" value="1"/>
</dbReference>